<evidence type="ECO:0000256" key="1">
    <source>
        <dbReference type="SAM" id="MobiDB-lite"/>
    </source>
</evidence>
<feature type="region of interest" description="Disordered" evidence="1">
    <location>
        <begin position="175"/>
        <end position="221"/>
    </location>
</feature>
<reference evidence="2 3" key="1">
    <citation type="submission" date="2016-09" db="EMBL/GenBank/DDBJ databases">
        <title>Extensive genetic diversity and differential bi-allelic expression allows diatom success in the polar Southern Ocean.</title>
        <authorList>
            <consortium name="DOE Joint Genome Institute"/>
            <person name="Mock T."/>
            <person name="Otillar R.P."/>
            <person name="Strauss J."/>
            <person name="Dupont C."/>
            <person name="Frickenhaus S."/>
            <person name="Maumus F."/>
            <person name="Mcmullan M."/>
            <person name="Sanges R."/>
            <person name="Schmutz J."/>
            <person name="Toseland A."/>
            <person name="Valas R."/>
            <person name="Veluchamy A."/>
            <person name="Ward B.J."/>
            <person name="Allen A."/>
            <person name="Barry K."/>
            <person name="Falciatore A."/>
            <person name="Ferrante M."/>
            <person name="Fortunato A.E."/>
            <person name="Gloeckner G."/>
            <person name="Gruber A."/>
            <person name="Hipkin R."/>
            <person name="Janech M."/>
            <person name="Kroth P."/>
            <person name="Leese F."/>
            <person name="Lindquist E."/>
            <person name="Lyon B.R."/>
            <person name="Martin J."/>
            <person name="Mayer C."/>
            <person name="Parker M."/>
            <person name="Quesneville H."/>
            <person name="Raymond J."/>
            <person name="Uhlig C."/>
            <person name="Valentin K.U."/>
            <person name="Worden A.Z."/>
            <person name="Armbrust E.V."/>
            <person name="Bowler C."/>
            <person name="Green B."/>
            <person name="Moulton V."/>
            <person name="Van Oosterhout C."/>
            <person name="Grigoriev I."/>
        </authorList>
    </citation>
    <scope>NUCLEOTIDE SEQUENCE [LARGE SCALE GENOMIC DNA]</scope>
    <source>
        <strain evidence="2 3">CCMP1102</strain>
    </source>
</reference>
<feature type="compositionally biased region" description="Pro residues" evidence="1">
    <location>
        <begin position="182"/>
        <end position="192"/>
    </location>
</feature>
<evidence type="ECO:0008006" key="4">
    <source>
        <dbReference type="Google" id="ProtNLM"/>
    </source>
</evidence>
<name>A0A1E7FZF6_9STRA</name>
<keyword evidence="3" id="KW-1185">Reference proteome</keyword>
<dbReference type="Proteomes" id="UP000095751">
    <property type="component" value="Unassembled WGS sequence"/>
</dbReference>
<evidence type="ECO:0000313" key="3">
    <source>
        <dbReference type="Proteomes" id="UP000095751"/>
    </source>
</evidence>
<evidence type="ECO:0000313" key="2">
    <source>
        <dbReference type="EMBL" id="OEU23525.1"/>
    </source>
</evidence>
<proteinExistence type="predicted"/>
<dbReference type="KEGG" id="fcy:FRACYDRAFT_233694"/>
<dbReference type="AlphaFoldDB" id="A0A1E7FZF6"/>
<accession>A0A1E7FZF6</accession>
<protein>
    <recommendedName>
        <fullName evidence="4">EF-hand domain-containing protein</fullName>
    </recommendedName>
</protein>
<sequence length="586" mass="64343">MEVDDDDCSVCFSCCSCSSDSSTDVSWKGSIFHDFDTVITDKKTKQVRNNTGGSFRNGIFYKYAHHVDVDLTNSPPPSSSSSVEFLRVTPSSTQSIVYNDCTGTDSNQDLGSCDFTQSICNQKICSTMARYKENDSTIDSDIDSDIYSDIDSDYKDLDYNKPLPPTTEDVFNKIDVTFGSTPTPPPPPPPPSTTTKKKKKNTRKPIPQPRKEHSCSSSTSHAPPKCQPILHISIAHILLPSSTYFNSLFSIFCNQYLDIASDSYPATGIDTASSIVNTSTAYIPPITIPMTTTTSVAVASDASTATTSFNDPTTASFPAASTTAASMSTGGPSVPTTAGPFALTTSVPTTVAPSVHTSTTAASVPVTPSDFTLDPVQAKEFFDASDDDTLSLTDFLRKMDSVKDIYGADTEMINKGLTSNTKDHEKAKIKVHCLCVQGKYKFKIQATHVCEELYAGNRYTIEVPTADEFKNYRLHDKRYKKTMDEMVNALPRAYTVCVNDDIIPDNPEFISTVSRYVAAWMDQMYPERVDLVEAVAEAIGTERKEEKCLGIFIQTGTRLGRVSEYIEHDYEECYTYGSRTDVDVHL</sequence>
<dbReference type="EMBL" id="KV784353">
    <property type="protein sequence ID" value="OEU23525.1"/>
    <property type="molecule type" value="Genomic_DNA"/>
</dbReference>
<organism evidence="2 3">
    <name type="scientific">Fragilariopsis cylindrus CCMP1102</name>
    <dbReference type="NCBI Taxonomy" id="635003"/>
    <lineage>
        <taxon>Eukaryota</taxon>
        <taxon>Sar</taxon>
        <taxon>Stramenopiles</taxon>
        <taxon>Ochrophyta</taxon>
        <taxon>Bacillariophyta</taxon>
        <taxon>Bacillariophyceae</taxon>
        <taxon>Bacillariophycidae</taxon>
        <taxon>Bacillariales</taxon>
        <taxon>Bacillariaceae</taxon>
        <taxon>Fragilariopsis</taxon>
    </lineage>
</organism>
<gene>
    <name evidence="2" type="ORF">FRACYDRAFT_233694</name>
</gene>
<dbReference type="InParanoid" id="A0A1E7FZF6"/>